<comment type="similarity">
    <text evidence="2">Belongs to the HPr family.</text>
</comment>
<dbReference type="GO" id="GO:0005737">
    <property type="term" value="C:cytoplasm"/>
    <property type="evidence" value="ECO:0007669"/>
    <property type="project" value="UniProtKB-SubCell"/>
</dbReference>
<dbReference type="NCBIfam" id="TIGR01003">
    <property type="entry name" value="PTS_HPr_family"/>
    <property type="match status" value="1"/>
</dbReference>
<dbReference type="EMBL" id="DTPL01000009">
    <property type="protein sequence ID" value="HGA37215.1"/>
    <property type="molecule type" value="Genomic_DNA"/>
</dbReference>
<name>A0A832AV16_DESAE</name>
<evidence type="ECO:0000256" key="4">
    <source>
        <dbReference type="ARBA" id="ARBA00022683"/>
    </source>
</evidence>
<dbReference type="CDD" id="cd00367">
    <property type="entry name" value="PTS-HPr_like"/>
    <property type="match status" value="1"/>
</dbReference>
<dbReference type="InterPro" id="IPR035895">
    <property type="entry name" value="HPr-like_sf"/>
</dbReference>
<reference evidence="6" key="1">
    <citation type="journal article" date="2020" name="mSystems">
        <title>Genome- and Community-Level Interaction Insights into Carbon Utilization and Element Cycling Functions of Hydrothermarchaeota in Hydrothermal Sediment.</title>
        <authorList>
            <person name="Zhou Z."/>
            <person name="Liu Y."/>
            <person name="Xu W."/>
            <person name="Pan J."/>
            <person name="Luo Z.H."/>
            <person name="Li M."/>
        </authorList>
    </citation>
    <scope>NUCLEOTIDE SEQUENCE [LARGE SCALE GENOMIC DNA]</scope>
    <source>
        <strain evidence="6">SpSt-972</strain>
    </source>
</reference>
<comment type="subcellular location">
    <subcellularLocation>
        <location evidence="1">Cytoplasm</location>
    </subcellularLocation>
</comment>
<dbReference type="GO" id="GO:0009401">
    <property type="term" value="P:phosphoenolpyruvate-dependent sugar phosphotransferase system"/>
    <property type="evidence" value="ECO:0007669"/>
    <property type="project" value="UniProtKB-KW"/>
</dbReference>
<proteinExistence type="inferred from homology"/>
<evidence type="ECO:0000256" key="3">
    <source>
        <dbReference type="ARBA" id="ARBA00022490"/>
    </source>
</evidence>
<feature type="domain" description="HPr" evidence="5">
    <location>
        <begin position="2"/>
        <end position="90"/>
    </location>
</feature>
<dbReference type="AlphaFoldDB" id="A0A832AV16"/>
<dbReference type="PANTHER" id="PTHR33705">
    <property type="entry name" value="PHOSPHOCARRIER PROTEIN HPR"/>
    <property type="match status" value="1"/>
</dbReference>
<dbReference type="PROSITE" id="PS00369">
    <property type="entry name" value="PTS_HPR_HIS"/>
    <property type="match status" value="1"/>
</dbReference>
<dbReference type="InterPro" id="IPR000032">
    <property type="entry name" value="HPr-like"/>
</dbReference>
<keyword evidence="3" id="KW-0963">Cytoplasm</keyword>
<sequence length="92" mass="10071">MALSKEFILLNKTGLHARPAANLVKTLNDFKSTSIKFAYNGKVVDGKSFISLTSLGAEKNAKITVIVEGPQEQEAIKTIEEMINNKFGEAEE</sequence>
<gene>
    <name evidence="6" type="ORF">ENX80_00135</name>
</gene>
<dbReference type="PROSITE" id="PS51350">
    <property type="entry name" value="PTS_HPR_DOM"/>
    <property type="match status" value="1"/>
</dbReference>
<accession>A0A832AV16</accession>
<comment type="caution">
    <text evidence="6">The sequence shown here is derived from an EMBL/GenBank/DDBJ whole genome shotgun (WGS) entry which is preliminary data.</text>
</comment>
<dbReference type="Pfam" id="PF00381">
    <property type="entry name" value="PTS-HPr"/>
    <property type="match status" value="1"/>
</dbReference>
<evidence type="ECO:0000313" key="6">
    <source>
        <dbReference type="EMBL" id="HGA37215.1"/>
    </source>
</evidence>
<organism evidence="6">
    <name type="scientific">Desulfurella acetivorans</name>
    <dbReference type="NCBI Taxonomy" id="33002"/>
    <lineage>
        <taxon>Bacteria</taxon>
        <taxon>Pseudomonadati</taxon>
        <taxon>Campylobacterota</taxon>
        <taxon>Desulfurellia</taxon>
        <taxon>Desulfurellales</taxon>
        <taxon>Desulfurellaceae</taxon>
        <taxon>Desulfurella</taxon>
    </lineage>
</organism>
<evidence type="ECO:0000259" key="5">
    <source>
        <dbReference type="PROSITE" id="PS51350"/>
    </source>
</evidence>
<evidence type="ECO:0000256" key="2">
    <source>
        <dbReference type="ARBA" id="ARBA00010736"/>
    </source>
</evidence>
<dbReference type="InterPro" id="IPR050399">
    <property type="entry name" value="HPr"/>
</dbReference>
<dbReference type="InterPro" id="IPR001020">
    <property type="entry name" value="PTS_HPr_His_P_site"/>
</dbReference>
<dbReference type="PANTHER" id="PTHR33705:SF2">
    <property type="entry name" value="PHOSPHOCARRIER PROTEIN NPR"/>
    <property type="match status" value="1"/>
</dbReference>
<protein>
    <submittedName>
        <fullName evidence="6">HPr family phosphocarrier protein</fullName>
    </submittedName>
</protein>
<dbReference type="Gene3D" id="3.30.1340.10">
    <property type="entry name" value="HPr-like"/>
    <property type="match status" value="1"/>
</dbReference>
<evidence type="ECO:0000256" key="1">
    <source>
        <dbReference type="ARBA" id="ARBA00004496"/>
    </source>
</evidence>
<keyword evidence="4" id="KW-0598">Phosphotransferase system</keyword>
<dbReference type="PRINTS" id="PR00107">
    <property type="entry name" value="PHOSPHOCPHPR"/>
</dbReference>
<dbReference type="SUPFAM" id="SSF55594">
    <property type="entry name" value="HPr-like"/>
    <property type="match status" value="1"/>
</dbReference>